<evidence type="ECO:0000259" key="10">
    <source>
        <dbReference type="Pfam" id="PF12719"/>
    </source>
</evidence>
<protein>
    <recommendedName>
        <fullName evidence="10">Nuclear condensin complex subunit 3 C-terminal domain-containing protein</fullName>
    </recommendedName>
</protein>
<evidence type="ECO:0000256" key="4">
    <source>
        <dbReference type="ARBA" id="ARBA00022618"/>
    </source>
</evidence>
<feature type="region of interest" description="Disordered" evidence="9">
    <location>
        <begin position="903"/>
        <end position="929"/>
    </location>
</feature>
<feature type="non-terminal residue" evidence="11">
    <location>
        <position position="1"/>
    </location>
</feature>
<keyword evidence="3" id="KW-0158">Chromosome</keyword>
<evidence type="ECO:0000256" key="6">
    <source>
        <dbReference type="ARBA" id="ARBA00023067"/>
    </source>
</evidence>
<sequence length="1260" mass="139611">HFNVLIHYRHRTLISGFESEPVWDSQGAEGQPIPITMSETEDVANALTETSKSFGAHGRWVKELVAAFERSPKDLMSALLPQIYRVLLVFKRQPSVERVILFICRLAVEPVQDLELNGRMASVIIQSLLRFHNAKDKAVRFRVCQIIGVLLSKLTDDSGLTDEILDEIQKSMVLRIKDKVAAVRAMACSCLSRLQDPNDAKDPVLASLLHAMDHDSSNIVRKAALAHVGISKLILPHILLRIKDTSSDVRIAAFNICAEKVAMKALSIFQRTTVLYSGLMDREGTVRKTCLESLLPVWLSQCDKCPIKLLSSLDVQEYEKECEAICKCCLSPNMQPPLDIDFSFDGGDALSSEKALFWRVYSQRLYKSENFDLIESVFPEPIQFVEVLQRYKDNVFVSIQLLKICSSLEIDEAGRVALSTLFLDWLRSDTIDISLIGPVVSALHRIMVRKGMASEGESEFVTSSLLVLADLRDPLEELSPHEDQNAQTRIEAEALENRFHALTIDLETAQNLKSELLRHDRCDEAEEQSNLISIIESEMDQIDAELSSKDFQVHNKLLRLVTVASAMLQHIRSTPFSGLMDLGESTIFPALRHESPIVREEAFHCLCLYLILDQETAKVYSNMFVQAIRNDVPAVQVSAIKACFDLLLVHNFTADPLMKDMLDCLAECLNSDDADIRTAAGQGFSKLFYFNRVTDVNVFATLVVMLFNPITEDDIELRQTLSVFFPVYSQHCQSNRQVLEDSIMPVVRIICNAPKSSPLRQIPSSQVIPFLLYLINDVESDLHSIAFAITADLLSKAGNATTDKFLTHSLVLLPVKTMSADQLQDLALVASQIEPEITDKVALKSLAKFLSSVQSLVSVATENGDTLNEHEIIPVRDVPTISNADSGCSSNDEMGIRVRRKKQHKVHKAKSKLNTSLLETEEDTERLPGVDVGHGQLVQEVADESVMPDSQIGLSDISSHEVNIDEAAPLQPDESRSCGSRRRQRSPSTDSESASPPPKSPDKLPASPSNITSGDCSSPSSSKDADDGGREIRKPQVFFTPRKVPVKRQKKVDPAVKTPYAHIKAKVGSLPARQRLAKPSTPAVETVSKPKPRTRKPLVESAEPHRKITEPVTSPVIRRTLSSTSKRLPAGSPLVTRSERLATGKKPKVGNPSTSNKLEAPRSRSTRPARPRLPLTAEEPKSQPSKATKSSVKSKATGKTAPRAPQEQRNPNIPAGAETQLKNSRLLEQIDAELNSSEPQSKSRLIMSSLVDEIDDLLSD</sequence>
<dbReference type="InterPro" id="IPR016024">
    <property type="entry name" value="ARM-type_fold"/>
</dbReference>
<dbReference type="GO" id="GO:0000793">
    <property type="term" value="C:condensed chromosome"/>
    <property type="evidence" value="ECO:0007669"/>
    <property type="project" value="TreeGrafter"/>
</dbReference>
<evidence type="ECO:0000256" key="8">
    <source>
        <dbReference type="SAM" id="Coils"/>
    </source>
</evidence>
<keyword evidence="4" id="KW-0132">Cell division</keyword>
<comment type="subcellular location">
    <subcellularLocation>
        <location evidence="1">Chromosome</location>
    </subcellularLocation>
</comment>
<dbReference type="PANTHER" id="PTHR14418:SF5">
    <property type="entry name" value="CONDENSIN COMPLEX SUBUNIT 3"/>
    <property type="match status" value="1"/>
</dbReference>
<dbReference type="InterPro" id="IPR025977">
    <property type="entry name" value="Cnd3_C"/>
</dbReference>
<dbReference type="InterPro" id="IPR011989">
    <property type="entry name" value="ARM-like"/>
</dbReference>
<dbReference type="Gene3D" id="1.25.10.10">
    <property type="entry name" value="Leucine-rich Repeat Variant"/>
    <property type="match status" value="2"/>
</dbReference>
<proteinExistence type="inferred from homology"/>
<feature type="coiled-coil region" evidence="8">
    <location>
        <begin position="492"/>
        <end position="545"/>
    </location>
</feature>
<dbReference type="Pfam" id="PF12719">
    <property type="entry name" value="Cnd3"/>
    <property type="match status" value="1"/>
</dbReference>
<evidence type="ECO:0000256" key="9">
    <source>
        <dbReference type="SAM" id="MobiDB-lite"/>
    </source>
</evidence>
<dbReference type="SUPFAM" id="SSF48371">
    <property type="entry name" value="ARM repeat"/>
    <property type="match status" value="1"/>
</dbReference>
<evidence type="ECO:0000256" key="1">
    <source>
        <dbReference type="ARBA" id="ARBA00004286"/>
    </source>
</evidence>
<keyword evidence="8" id="KW-0175">Coiled coil</keyword>
<dbReference type="EMBL" id="HACM01000451">
    <property type="protein sequence ID" value="CRZ00893.1"/>
    <property type="molecule type" value="Transcribed_RNA"/>
</dbReference>
<dbReference type="InterPro" id="IPR027165">
    <property type="entry name" value="CND3"/>
</dbReference>
<evidence type="ECO:0000256" key="5">
    <source>
        <dbReference type="ARBA" id="ARBA00022776"/>
    </source>
</evidence>
<dbReference type="GO" id="GO:0051301">
    <property type="term" value="P:cell division"/>
    <property type="evidence" value="ECO:0007669"/>
    <property type="project" value="UniProtKB-KW"/>
</dbReference>
<evidence type="ECO:0000313" key="11">
    <source>
        <dbReference type="EMBL" id="CRZ00893.1"/>
    </source>
</evidence>
<feature type="region of interest" description="Disordered" evidence="9">
    <location>
        <begin position="961"/>
        <end position="1224"/>
    </location>
</feature>
<feature type="compositionally biased region" description="Low complexity" evidence="9">
    <location>
        <begin position="1013"/>
        <end position="1022"/>
    </location>
</feature>
<organism evidence="11">
    <name type="scientific">Spongospora subterranea</name>
    <dbReference type="NCBI Taxonomy" id="70186"/>
    <lineage>
        <taxon>Eukaryota</taxon>
        <taxon>Sar</taxon>
        <taxon>Rhizaria</taxon>
        <taxon>Endomyxa</taxon>
        <taxon>Phytomyxea</taxon>
        <taxon>Plasmodiophorida</taxon>
        <taxon>Plasmodiophoridae</taxon>
        <taxon>Spongospora</taxon>
    </lineage>
</organism>
<keyword evidence="5" id="KW-0498">Mitosis</keyword>
<keyword evidence="6" id="KW-0226">DNA condensation</keyword>
<dbReference type="GO" id="GO:0007076">
    <property type="term" value="P:mitotic chromosome condensation"/>
    <property type="evidence" value="ECO:0007669"/>
    <property type="project" value="InterPro"/>
</dbReference>
<evidence type="ECO:0000256" key="2">
    <source>
        <dbReference type="ARBA" id="ARBA00006533"/>
    </source>
</evidence>
<dbReference type="PANTHER" id="PTHR14418">
    <property type="entry name" value="CONDENSIN COMPLEX SUBUNIT 3-RELATED"/>
    <property type="match status" value="1"/>
</dbReference>
<name>A0A0H5QFR4_9EUKA</name>
<keyword evidence="7" id="KW-0131">Cell cycle</keyword>
<feature type="compositionally biased region" description="Basic and acidic residues" evidence="9">
    <location>
        <begin position="1023"/>
        <end position="1034"/>
    </location>
</feature>
<evidence type="ECO:0000256" key="7">
    <source>
        <dbReference type="ARBA" id="ARBA00023306"/>
    </source>
</evidence>
<comment type="similarity">
    <text evidence="2">Belongs to the CND3 (condensin subunit 3) family.</text>
</comment>
<dbReference type="GO" id="GO:0000796">
    <property type="term" value="C:condensin complex"/>
    <property type="evidence" value="ECO:0007669"/>
    <property type="project" value="InterPro"/>
</dbReference>
<accession>A0A0H5QFR4</accession>
<feature type="domain" description="Nuclear condensin complex subunit 3 C-terminal" evidence="10">
    <location>
        <begin position="561"/>
        <end position="776"/>
    </location>
</feature>
<evidence type="ECO:0000256" key="3">
    <source>
        <dbReference type="ARBA" id="ARBA00022454"/>
    </source>
</evidence>
<dbReference type="AlphaFoldDB" id="A0A0H5QFR4"/>
<feature type="compositionally biased region" description="Low complexity" evidence="9">
    <location>
        <begin position="1185"/>
        <end position="1201"/>
    </location>
</feature>
<reference evidence="11" key="1">
    <citation type="submission" date="2015-04" db="EMBL/GenBank/DDBJ databases">
        <title>The genome sequence of the plant pathogenic Rhizarian Plasmodiophora brassicae reveals insights in its biotrophic life cycle and the origin of chitin synthesis.</title>
        <authorList>
            <person name="Schwelm A."/>
            <person name="Fogelqvist J."/>
            <person name="Knaust A."/>
            <person name="Julke S."/>
            <person name="Lilja T."/>
            <person name="Dhandapani V."/>
            <person name="Bonilla-Rosso G."/>
            <person name="Karlsson M."/>
            <person name="Shevchenko A."/>
            <person name="Choi S.R."/>
            <person name="Kim H.G."/>
            <person name="Park J.Y."/>
            <person name="Lim Y.P."/>
            <person name="Ludwig-Muller J."/>
            <person name="Dixelius C."/>
        </authorList>
    </citation>
    <scope>NUCLEOTIDE SEQUENCE</scope>
    <source>
        <tissue evidence="11">Potato root galls</tissue>
    </source>
</reference>